<dbReference type="Proteomes" id="UP000499080">
    <property type="component" value="Unassembled WGS sequence"/>
</dbReference>
<evidence type="ECO:0000313" key="2">
    <source>
        <dbReference type="Proteomes" id="UP000499080"/>
    </source>
</evidence>
<dbReference type="EMBL" id="BGPR01007130">
    <property type="protein sequence ID" value="GBN24503.1"/>
    <property type="molecule type" value="Genomic_DNA"/>
</dbReference>
<organism evidence="1 2">
    <name type="scientific">Araneus ventricosus</name>
    <name type="common">Orbweaver spider</name>
    <name type="synonym">Epeira ventricosa</name>
    <dbReference type="NCBI Taxonomy" id="182803"/>
    <lineage>
        <taxon>Eukaryota</taxon>
        <taxon>Metazoa</taxon>
        <taxon>Ecdysozoa</taxon>
        <taxon>Arthropoda</taxon>
        <taxon>Chelicerata</taxon>
        <taxon>Arachnida</taxon>
        <taxon>Araneae</taxon>
        <taxon>Araneomorphae</taxon>
        <taxon>Entelegynae</taxon>
        <taxon>Araneoidea</taxon>
        <taxon>Araneidae</taxon>
        <taxon>Araneus</taxon>
    </lineage>
</organism>
<evidence type="ECO:0000313" key="1">
    <source>
        <dbReference type="EMBL" id="GBN24503.1"/>
    </source>
</evidence>
<proteinExistence type="predicted"/>
<accession>A0A4Y2MD37</accession>
<name>A0A4Y2MD37_ARAVE</name>
<reference evidence="1 2" key="1">
    <citation type="journal article" date="2019" name="Sci. Rep.">
        <title>Orb-weaving spider Araneus ventricosus genome elucidates the spidroin gene catalogue.</title>
        <authorList>
            <person name="Kono N."/>
            <person name="Nakamura H."/>
            <person name="Ohtoshi R."/>
            <person name="Moran D.A.P."/>
            <person name="Shinohara A."/>
            <person name="Yoshida Y."/>
            <person name="Fujiwara M."/>
            <person name="Mori M."/>
            <person name="Tomita M."/>
            <person name="Arakawa K."/>
        </authorList>
    </citation>
    <scope>NUCLEOTIDE SEQUENCE [LARGE SCALE GENOMIC DNA]</scope>
</reference>
<keyword evidence="2" id="KW-1185">Reference proteome</keyword>
<gene>
    <name evidence="1" type="ORF">AVEN_120389_1</name>
</gene>
<sequence length="121" mass="14258">MKKFFIKKFSKLYLLEEKQYLLFIQGRQIDSSSSHPSCWLHCGDYNSWLHCMAEELHQTASFPRQYSKQVNLNYKRGNSKERKGRCGTKEKGVEYKKEKNGGHFPAFHSACLVVEDVYEKK</sequence>
<dbReference type="AlphaFoldDB" id="A0A4Y2MD37"/>
<protein>
    <submittedName>
        <fullName evidence="1">Uncharacterized protein</fullName>
    </submittedName>
</protein>
<comment type="caution">
    <text evidence="1">The sequence shown here is derived from an EMBL/GenBank/DDBJ whole genome shotgun (WGS) entry which is preliminary data.</text>
</comment>